<proteinExistence type="predicted"/>
<dbReference type="Proteomes" id="UP001194696">
    <property type="component" value="Unassembled WGS sequence"/>
</dbReference>
<protein>
    <submittedName>
        <fullName evidence="1">Uncharacterized protein</fullName>
    </submittedName>
</protein>
<accession>A0ABQ7JJB1</accession>
<organism evidence="1 2">
    <name type="scientific">Linnemannia gamsii</name>
    <dbReference type="NCBI Taxonomy" id="64522"/>
    <lineage>
        <taxon>Eukaryota</taxon>
        <taxon>Fungi</taxon>
        <taxon>Fungi incertae sedis</taxon>
        <taxon>Mucoromycota</taxon>
        <taxon>Mortierellomycotina</taxon>
        <taxon>Mortierellomycetes</taxon>
        <taxon>Mortierellales</taxon>
        <taxon>Mortierellaceae</taxon>
        <taxon>Linnemannia</taxon>
    </lineage>
</organism>
<evidence type="ECO:0000313" key="1">
    <source>
        <dbReference type="EMBL" id="KAG0276308.1"/>
    </source>
</evidence>
<keyword evidence="2" id="KW-1185">Reference proteome</keyword>
<name>A0ABQ7JJB1_9FUNG</name>
<gene>
    <name evidence="1" type="ORF">BGZ96_003371</name>
</gene>
<evidence type="ECO:0000313" key="2">
    <source>
        <dbReference type="Proteomes" id="UP001194696"/>
    </source>
</evidence>
<sequence>PVQEESAAIATDGQVAATTEVEEKIQLGVLEKHRMSQDLHHQIYDTFSELIQLRRLDFGYDLFAGRRHQEQWPPLDQVPVTDTVVIDGRIYHEKFPPGPNTLKLSLDSGLDKLRALGRLKVFGFTGVDHRVGTKELDWMVQAWPRLETVLGIEGYLHMEHFGLECEKSRMLMEYAQTTLRIRYE</sequence>
<dbReference type="EMBL" id="JAAAIM010001716">
    <property type="protein sequence ID" value="KAG0276308.1"/>
    <property type="molecule type" value="Genomic_DNA"/>
</dbReference>
<feature type="non-terminal residue" evidence="1">
    <location>
        <position position="1"/>
    </location>
</feature>
<comment type="caution">
    <text evidence="1">The sequence shown here is derived from an EMBL/GenBank/DDBJ whole genome shotgun (WGS) entry which is preliminary data.</text>
</comment>
<reference evidence="1 2" key="1">
    <citation type="journal article" date="2020" name="Fungal Divers.">
        <title>Resolving the Mortierellaceae phylogeny through synthesis of multi-gene phylogenetics and phylogenomics.</title>
        <authorList>
            <person name="Vandepol N."/>
            <person name="Liber J."/>
            <person name="Desiro A."/>
            <person name="Na H."/>
            <person name="Kennedy M."/>
            <person name="Barry K."/>
            <person name="Grigoriev I.V."/>
            <person name="Miller A.N."/>
            <person name="O'Donnell K."/>
            <person name="Stajich J.E."/>
            <person name="Bonito G."/>
        </authorList>
    </citation>
    <scope>NUCLEOTIDE SEQUENCE [LARGE SCALE GENOMIC DNA]</scope>
    <source>
        <strain evidence="1 2">AD045</strain>
    </source>
</reference>